<reference evidence="1 2" key="1">
    <citation type="submission" date="2019-07" db="EMBL/GenBank/DDBJ databases">
        <title>Finished genome of Venturia effusa.</title>
        <authorList>
            <person name="Young C.A."/>
            <person name="Cox M.P."/>
            <person name="Ganley A.R.D."/>
            <person name="David W.J."/>
        </authorList>
    </citation>
    <scope>NUCLEOTIDE SEQUENCE [LARGE SCALE GENOMIC DNA]</scope>
    <source>
        <strain evidence="2">albino</strain>
    </source>
</reference>
<gene>
    <name evidence="1" type="ORF">FKW77_000246</name>
</gene>
<organism evidence="1 2">
    <name type="scientific">Venturia effusa</name>
    <dbReference type="NCBI Taxonomy" id="50376"/>
    <lineage>
        <taxon>Eukaryota</taxon>
        <taxon>Fungi</taxon>
        <taxon>Dikarya</taxon>
        <taxon>Ascomycota</taxon>
        <taxon>Pezizomycotina</taxon>
        <taxon>Dothideomycetes</taxon>
        <taxon>Pleosporomycetidae</taxon>
        <taxon>Venturiales</taxon>
        <taxon>Venturiaceae</taxon>
        <taxon>Venturia</taxon>
    </lineage>
</organism>
<evidence type="ECO:0000313" key="1">
    <source>
        <dbReference type="EMBL" id="QDS76233.1"/>
    </source>
</evidence>
<accession>A0A517LKR1</accession>
<dbReference type="EMBL" id="CP042199">
    <property type="protein sequence ID" value="QDS76233.1"/>
    <property type="molecule type" value="Genomic_DNA"/>
</dbReference>
<proteinExistence type="predicted"/>
<protein>
    <submittedName>
        <fullName evidence="1">Uncharacterized protein</fullName>
    </submittedName>
</protein>
<name>A0A517LKR1_9PEZI</name>
<evidence type="ECO:0000313" key="2">
    <source>
        <dbReference type="Proteomes" id="UP000316270"/>
    </source>
</evidence>
<sequence length="63" mass="7053">MPNKTYMHVSRAEIHGPNDRIPCISADRGGLRGTFKLNSQLPGAFRTSHQRGSEVGLRTRYNV</sequence>
<keyword evidence="2" id="KW-1185">Reference proteome</keyword>
<dbReference type="AlphaFoldDB" id="A0A517LKR1"/>
<dbReference type="Proteomes" id="UP000316270">
    <property type="component" value="Chromosome 15"/>
</dbReference>